<dbReference type="PANTHER" id="PTHR43818:SF1">
    <property type="entry name" value="GLYCOSYL HYDROLASE FAMILY 109 PROTEIN"/>
    <property type="match status" value="1"/>
</dbReference>
<dbReference type="GO" id="GO:0016798">
    <property type="term" value="F:hydrolase activity, acting on glycosyl bonds"/>
    <property type="evidence" value="ECO:0007669"/>
    <property type="project" value="UniProtKB-KW"/>
</dbReference>
<dbReference type="Gene3D" id="3.40.50.720">
    <property type="entry name" value="NAD(P)-binding Rossmann-like Domain"/>
    <property type="match status" value="1"/>
</dbReference>
<dbReference type="InterPro" id="IPR036291">
    <property type="entry name" value="NAD(P)-bd_dom_sf"/>
</dbReference>
<evidence type="ECO:0000313" key="11">
    <source>
        <dbReference type="Proteomes" id="UP000004563"/>
    </source>
</evidence>
<evidence type="ECO:0000313" key="10">
    <source>
        <dbReference type="EMBL" id="EFG18673.1"/>
    </source>
</evidence>
<comment type="function">
    <text evidence="6">Glycosidase.</text>
</comment>
<keyword evidence="7" id="KW-0812">Transmembrane</keyword>
<dbReference type="InterPro" id="IPR050463">
    <property type="entry name" value="Gfo/Idh/MocA_oxidrdct_glycsds"/>
</dbReference>
<evidence type="ECO:0000256" key="2">
    <source>
        <dbReference type="ARBA" id="ARBA00009329"/>
    </source>
</evidence>
<keyword evidence="7" id="KW-1133">Transmembrane helix</keyword>
<evidence type="ECO:0000256" key="4">
    <source>
        <dbReference type="ARBA" id="ARBA00023027"/>
    </source>
</evidence>
<protein>
    <submittedName>
        <fullName evidence="10">Oxidoreductase, NAD-binding domain protein</fullName>
    </submittedName>
</protein>
<name>D4V690_PHOVU</name>
<keyword evidence="5" id="KW-0326">Glycosidase</keyword>
<keyword evidence="4" id="KW-0520">NAD</keyword>
<organism evidence="10 11">
    <name type="scientific">Phocaeicola vulgatus PC510</name>
    <dbReference type="NCBI Taxonomy" id="702446"/>
    <lineage>
        <taxon>Bacteria</taxon>
        <taxon>Pseudomonadati</taxon>
        <taxon>Bacteroidota</taxon>
        <taxon>Bacteroidia</taxon>
        <taxon>Bacteroidales</taxon>
        <taxon>Bacteroidaceae</taxon>
        <taxon>Phocaeicola</taxon>
    </lineage>
</organism>
<feature type="domain" description="Glycosyl hydrolase 109 C-terminal" evidence="9">
    <location>
        <begin position="186"/>
        <end position="340"/>
    </location>
</feature>
<dbReference type="AlphaFoldDB" id="D4V690"/>
<dbReference type="SUPFAM" id="SSF51735">
    <property type="entry name" value="NAD(P)-binding Rossmann-fold domains"/>
    <property type="match status" value="1"/>
</dbReference>
<comment type="caution">
    <text evidence="10">The sequence shown here is derived from an EMBL/GenBank/DDBJ whole genome shotgun (WGS) entry which is preliminary data.</text>
</comment>
<sequence length="446" mass="51079">MERHQTGIPANYSQAVLCLSIFLFIFAGKIKQSMKRPNVLNLTCPAIPVVRIGFVGLGNRGILALERYMHLEGIEVKALCDLRKENIERAEHILREFGRPEAENYSEEGMWRKMCECKEIDLIYICTDWLTHTDIAVYALQQGRHVALEVPAAMSVADCWRLVDTAEETRRHCMMLENCCYDAFALTTLNMVQQGVLGEITHAEGSYIHDLRKHYFADEKAGGYHNHWIKLYSQQHTGNPYPTHGLGPVCQWMNIHRGDRMEYLVSMSSRQAGLSAYAGQVFGASSEEAAQSYEMGDVNTTLIHTAKGRTILLQYDVTTPRPYSRHQTVCGTKGFMQKYPVPCLLLDEYGKEPLSGEQFERMMEQYKHPFTAVIGEEARRKNMPNEMNYIMDYRLIHCLRNGLPLDQDVYDAAEWSCITELSERSVRQGSVPVEIPDFTRGNWKER</sequence>
<evidence type="ECO:0000256" key="6">
    <source>
        <dbReference type="ARBA" id="ARBA00023763"/>
    </source>
</evidence>
<dbReference type="Proteomes" id="UP000004563">
    <property type="component" value="Unassembled WGS sequence"/>
</dbReference>
<dbReference type="Pfam" id="PF01408">
    <property type="entry name" value="GFO_IDH_MocA"/>
    <property type="match status" value="1"/>
</dbReference>
<feature type="transmembrane region" description="Helical" evidence="7">
    <location>
        <begin position="12"/>
        <end position="30"/>
    </location>
</feature>
<dbReference type="InterPro" id="IPR000683">
    <property type="entry name" value="Gfo/Idh/MocA-like_OxRdtase_N"/>
</dbReference>
<keyword evidence="7" id="KW-0472">Membrane</keyword>
<gene>
    <name evidence="10" type="ORF">CUU_0920</name>
</gene>
<evidence type="ECO:0000256" key="3">
    <source>
        <dbReference type="ARBA" id="ARBA00022801"/>
    </source>
</evidence>
<evidence type="ECO:0000259" key="9">
    <source>
        <dbReference type="Pfam" id="PF21252"/>
    </source>
</evidence>
<feature type="domain" description="Gfo/Idh/MocA-like oxidoreductase N-terminal" evidence="8">
    <location>
        <begin position="50"/>
        <end position="175"/>
    </location>
</feature>
<keyword evidence="3" id="KW-0378">Hydrolase</keyword>
<evidence type="ECO:0000256" key="7">
    <source>
        <dbReference type="SAM" id="Phobius"/>
    </source>
</evidence>
<comment type="cofactor">
    <cofactor evidence="1">
        <name>NAD(+)</name>
        <dbReference type="ChEBI" id="CHEBI:57540"/>
    </cofactor>
</comment>
<proteinExistence type="inferred from homology"/>
<comment type="similarity">
    <text evidence="2">Belongs to the Gfo/Idh/MocA family. Glycosyl hydrolase 109 subfamily.</text>
</comment>
<dbReference type="Gene3D" id="3.30.360.10">
    <property type="entry name" value="Dihydrodipicolinate Reductase, domain 2"/>
    <property type="match status" value="1"/>
</dbReference>
<accession>D4V690</accession>
<reference evidence="10 11" key="1">
    <citation type="journal article" date="2011" name="J. Bacteriol.">
        <title>Draft genome sequence of Bacteroides vulgatus PC510, a strain isolated from human feces.</title>
        <authorList>
            <person name="Cuiv P.O."/>
            <person name="Klaassens E.S."/>
            <person name="Durkin A.S."/>
            <person name="Harkins D.M."/>
            <person name="Foster L."/>
            <person name="McCorrison J."/>
            <person name="Torralba M."/>
            <person name="Nelson K.E."/>
            <person name="Morrison M."/>
        </authorList>
    </citation>
    <scope>NUCLEOTIDE SEQUENCE [LARGE SCALE GENOMIC DNA]</scope>
    <source>
        <strain evidence="10 11">PC510</strain>
    </source>
</reference>
<dbReference type="SUPFAM" id="SSF55347">
    <property type="entry name" value="Glyceraldehyde-3-phosphate dehydrogenase-like, C-terminal domain"/>
    <property type="match status" value="1"/>
</dbReference>
<evidence type="ECO:0000259" key="8">
    <source>
        <dbReference type="Pfam" id="PF01408"/>
    </source>
</evidence>
<dbReference type="GO" id="GO:0000166">
    <property type="term" value="F:nucleotide binding"/>
    <property type="evidence" value="ECO:0007669"/>
    <property type="project" value="InterPro"/>
</dbReference>
<evidence type="ECO:0000256" key="5">
    <source>
        <dbReference type="ARBA" id="ARBA00023295"/>
    </source>
</evidence>
<dbReference type="Pfam" id="PF21252">
    <property type="entry name" value="Glyco_hydro_109_C"/>
    <property type="match status" value="1"/>
</dbReference>
<dbReference type="PANTHER" id="PTHR43818">
    <property type="entry name" value="BCDNA.GH03377"/>
    <property type="match status" value="1"/>
</dbReference>
<dbReference type="InterPro" id="IPR049303">
    <property type="entry name" value="Glyco_hydro_109_C"/>
</dbReference>
<evidence type="ECO:0000256" key="1">
    <source>
        <dbReference type="ARBA" id="ARBA00001911"/>
    </source>
</evidence>
<dbReference type="EMBL" id="ADKO01000036">
    <property type="protein sequence ID" value="EFG18673.1"/>
    <property type="molecule type" value="Genomic_DNA"/>
</dbReference>